<dbReference type="AlphaFoldDB" id="A0A9X2Y558"/>
<name>A0A9X2Y558_9MYCO</name>
<accession>A0A9X2Y558</accession>
<dbReference type="EMBL" id="CP092427">
    <property type="protein sequence ID" value="ULP37134.1"/>
    <property type="molecule type" value="Genomic_DNA"/>
</dbReference>
<proteinExistence type="predicted"/>
<organism evidence="1 4">
    <name type="scientific">Mycolicibacterium rufum</name>
    <dbReference type="NCBI Taxonomy" id="318424"/>
    <lineage>
        <taxon>Bacteria</taxon>
        <taxon>Bacillati</taxon>
        <taxon>Actinomycetota</taxon>
        <taxon>Actinomycetes</taxon>
        <taxon>Mycobacteriales</taxon>
        <taxon>Mycobacteriaceae</taxon>
        <taxon>Mycolicibacterium</taxon>
    </lineage>
</organism>
<dbReference type="EMBL" id="JACKRN010001018">
    <property type="protein sequence ID" value="MCV7074147.1"/>
    <property type="molecule type" value="Genomic_DNA"/>
</dbReference>
<evidence type="ECO:0000313" key="4">
    <source>
        <dbReference type="Proteomes" id="UP001140272"/>
    </source>
</evidence>
<reference evidence="2" key="3">
    <citation type="submission" date="2022-08" db="EMBL/GenBank/DDBJ databases">
        <title>Whole genome sequencing of non-tuberculosis mycobacteria type-strains.</title>
        <authorList>
            <person name="Igarashi Y."/>
            <person name="Osugi A."/>
            <person name="Mitarai S."/>
        </authorList>
    </citation>
    <scope>NUCLEOTIDE SEQUENCE</scope>
    <source>
        <strain evidence="2">JCM 16372</strain>
    </source>
</reference>
<reference evidence="1" key="2">
    <citation type="journal article" date="2022" name="BMC Genomics">
        <title>Comparative genome analysis of mycobacteria focusing on tRNA and non-coding RNA.</title>
        <authorList>
            <person name="Behra P.R.K."/>
            <person name="Pettersson B.M.F."/>
            <person name="Ramesh M."/>
            <person name="Das S."/>
            <person name="Dasgupta S."/>
            <person name="Kirsebom L.A."/>
        </authorList>
    </citation>
    <scope>NUCLEOTIDE SEQUENCE</scope>
    <source>
        <strain evidence="1">DSM 45406</strain>
    </source>
</reference>
<sequence length="93" mass="9724">MTAQERADAVAAVVRAVPGVADLHPGMFGEVGTYLPGRRVPGIRFGDDAIAVHITVREDAPVRETAAAVRAAVARDWPGVAVNVTVEDVVAHD</sequence>
<reference evidence="1" key="1">
    <citation type="submission" date="2020-07" db="EMBL/GenBank/DDBJ databases">
        <authorList>
            <person name="Pettersson B.M.F."/>
            <person name="Behra P.R.K."/>
            <person name="Ramesh M."/>
            <person name="Das S."/>
            <person name="Dasgupta S."/>
            <person name="Kirsebom L.A."/>
        </authorList>
    </citation>
    <scope>NUCLEOTIDE SEQUENCE</scope>
    <source>
        <strain evidence="1">DSM 45406</strain>
    </source>
</reference>
<evidence type="ECO:0000313" key="3">
    <source>
        <dbReference type="Proteomes" id="UP001055159"/>
    </source>
</evidence>
<keyword evidence="3" id="KW-1185">Reference proteome</keyword>
<evidence type="ECO:0000313" key="2">
    <source>
        <dbReference type="EMBL" id="ULP37134.1"/>
    </source>
</evidence>
<protein>
    <submittedName>
        <fullName evidence="1">Uncharacterized protein</fullName>
    </submittedName>
</protein>
<dbReference type="Proteomes" id="UP001140272">
    <property type="component" value="Unassembled WGS sequence"/>
</dbReference>
<dbReference type="RefSeq" id="WP_043404123.1">
    <property type="nucleotide sequence ID" value="NZ_CP092427.2"/>
</dbReference>
<evidence type="ECO:0000313" key="1">
    <source>
        <dbReference type="EMBL" id="MCV7074147.1"/>
    </source>
</evidence>
<gene>
    <name evidence="1" type="ORF">H7H73_31585</name>
    <name evidence="2" type="ORF">MJO55_01370</name>
</gene>
<dbReference type="Proteomes" id="UP001055159">
    <property type="component" value="Chromosome"/>
</dbReference>